<accession>A0ABD0PC73</accession>
<evidence type="ECO:0000313" key="1">
    <source>
        <dbReference type="EMBL" id="KAL0171325.1"/>
    </source>
</evidence>
<dbReference type="EMBL" id="JAMKFB020000016">
    <property type="protein sequence ID" value="KAL0171325.1"/>
    <property type="molecule type" value="Genomic_DNA"/>
</dbReference>
<dbReference type="Proteomes" id="UP001529510">
    <property type="component" value="Unassembled WGS sequence"/>
</dbReference>
<dbReference type="AlphaFoldDB" id="A0ABD0PC73"/>
<evidence type="ECO:0000313" key="2">
    <source>
        <dbReference type="Proteomes" id="UP001529510"/>
    </source>
</evidence>
<name>A0ABD0PC73_CIRMR</name>
<keyword evidence="2" id="KW-1185">Reference proteome</keyword>
<proteinExistence type="predicted"/>
<feature type="non-terminal residue" evidence="1">
    <location>
        <position position="56"/>
    </location>
</feature>
<gene>
    <name evidence="1" type="ORF">M9458_031636</name>
</gene>
<protein>
    <submittedName>
        <fullName evidence="1">Uncharacterized protein</fullName>
    </submittedName>
</protein>
<organism evidence="1 2">
    <name type="scientific">Cirrhinus mrigala</name>
    <name type="common">Mrigala</name>
    <dbReference type="NCBI Taxonomy" id="683832"/>
    <lineage>
        <taxon>Eukaryota</taxon>
        <taxon>Metazoa</taxon>
        <taxon>Chordata</taxon>
        <taxon>Craniata</taxon>
        <taxon>Vertebrata</taxon>
        <taxon>Euteleostomi</taxon>
        <taxon>Actinopterygii</taxon>
        <taxon>Neopterygii</taxon>
        <taxon>Teleostei</taxon>
        <taxon>Ostariophysi</taxon>
        <taxon>Cypriniformes</taxon>
        <taxon>Cyprinidae</taxon>
        <taxon>Labeoninae</taxon>
        <taxon>Labeonini</taxon>
        <taxon>Cirrhinus</taxon>
    </lineage>
</organism>
<comment type="caution">
    <text evidence="1">The sequence shown here is derived from an EMBL/GenBank/DDBJ whole genome shotgun (WGS) entry which is preliminary data.</text>
</comment>
<reference evidence="1 2" key="1">
    <citation type="submission" date="2024-05" db="EMBL/GenBank/DDBJ databases">
        <title>Genome sequencing and assembly of Indian major carp, Cirrhinus mrigala (Hamilton, 1822).</title>
        <authorList>
            <person name="Mohindra V."/>
            <person name="Chowdhury L.M."/>
            <person name="Lal K."/>
            <person name="Jena J.K."/>
        </authorList>
    </citation>
    <scope>NUCLEOTIDE SEQUENCE [LARGE SCALE GENOMIC DNA]</scope>
    <source>
        <strain evidence="1">CM1030</strain>
        <tissue evidence="1">Blood</tissue>
    </source>
</reference>
<sequence>MNVKFSPFMPKPPGVQKVAIVLDPALHPRVLQHLSWGALPPQTPHKSAFNPFNLET</sequence>